<accession>A0A1B6FU25</accession>
<dbReference type="PANTHER" id="PTHR12465">
    <property type="entry name" value="UBIQUITIN SPECIFIC PROTEASE HOMOLOG 49"/>
    <property type="match status" value="1"/>
</dbReference>
<comment type="subcellular location">
    <subcellularLocation>
        <location evidence="1 6">Nucleus</location>
    </subcellularLocation>
</comment>
<keyword evidence="6" id="KW-0804">Transcription</keyword>
<comment type="similarity">
    <text evidence="2 6">Belongs to the Mediator complex subunit 20 family.</text>
</comment>
<evidence type="ECO:0000256" key="4">
    <source>
        <dbReference type="ARBA" id="ARBA00023242"/>
    </source>
</evidence>
<evidence type="ECO:0000256" key="1">
    <source>
        <dbReference type="ARBA" id="ARBA00004123"/>
    </source>
</evidence>
<dbReference type="AlphaFoldDB" id="A0A1B6FU25"/>
<proteinExistence type="inferred from homology"/>
<keyword evidence="4 6" id="KW-0539">Nucleus</keyword>
<dbReference type="GO" id="GO:0003713">
    <property type="term" value="F:transcription coactivator activity"/>
    <property type="evidence" value="ECO:0007669"/>
    <property type="project" value="TreeGrafter"/>
</dbReference>
<organism evidence="7">
    <name type="scientific">Cuerna arida</name>
    <dbReference type="NCBI Taxonomy" id="1464854"/>
    <lineage>
        <taxon>Eukaryota</taxon>
        <taxon>Metazoa</taxon>
        <taxon>Ecdysozoa</taxon>
        <taxon>Arthropoda</taxon>
        <taxon>Hexapoda</taxon>
        <taxon>Insecta</taxon>
        <taxon>Pterygota</taxon>
        <taxon>Neoptera</taxon>
        <taxon>Paraneoptera</taxon>
        <taxon>Hemiptera</taxon>
        <taxon>Auchenorrhyncha</taxon>
        <taxon>Membracoidea</taxon>
        <taxon>Cicadellidae</taxon>
        <taxon>Cicadellinae</taxon>
        <taxon>Proconiini</taxon>
        <taxon>Cuerna</taxon>
    </lineage>
</organism>
<keyword evidence="6" id="KW-0010">Activator</keyword>
<comment type="function">
    <text evidence="6">Component of the Mediator complex, a coactivator involved in the regulated transcription of nearly all RNA polymerase II-dependent genes. Mediator functions as a bridge to convey information from gene-specific regulatory proteins to the basal RNA polymerase II transcription machinery. Mediator is recruited to promoters by direct interactions with regulatory proteins and serves as a scaffold for the assembly of a functional preinitiation complex with RNA polymerase II and the general transcription factors.</text>
</comment>
<comment type="subunit">
    <text evidence="6">Component of the Mediator complex.</text>
</comment>
<dbReference type="GO" id="GO:0006357">
    <property type="term" value="P:regulation of transcription by RNA polymerase II"/>
    <property type="evidence" value="ECO:0007669"/>
    <property type="project" value="InterPro"/>
</dbReference>
<evidence type="ECO:0000313" key="7">
    <source>
        <dbReference type="EMBL" id="JAS53726.1"/>
    </source>
</evidence>
<evidence type="ECO:0000256" key="3">
    <source>
        <dbReference type="ARBA" id="ARBA00019690"/>
    </source>
</evidence>
<evidence type="ECO:0000256" key="2">
    <source>
        <dbReference type="ARBA" id="ARBA00010743"/>
    </source>
</evidence>
<reference evidence="7" key="1">
    <citation type="submission" date="2015-11" db="EMBL/GenBank/DDBJ databases">
        <title>De novo transcriptome assembly of four potential Pierce s Disease insect vectors from Arizona vineyards.</title>
        <authorList>
            <person name="Tassone E.E."/>
        </authorList>
    </citation>
    <scope>NUCLEOTIDE SEQUENCE</scope>
</reference>
<evidence type="ECO:0000256" key="6">
    <source>
        <dbReference type="RuleBase" id="RU364152"/>
    </source>
</evidence>
<dbReference type="InterPro" id="IPR013921">
    <property type="entry name" value="Mediator_Med20"/>
</dbReference>
<sequence>MGVTVLQQFPMTENRTGPQTIEFLTKRVSALGAVQCGQALVDCETYMSVPQLGAQRTIHVLHNSEQPATVFSLLDTGTKTIPLIADQLFDMLMLKISPFYTSKKQTKIEAKGPRFELGDFLIKLGSVTMSQNFKGVLVEVEYRPCVIPASCWELMREFLQGFLGSSVQSLPPQYLQNRMNDVYQPLDTVHQYLEHFSMYRKTTGVMSYN</sequence>
<dbReference type="EMBL" id="GECZ01016043">
    <property type="protein sequence ID" value="JAS53726.1"/>
    <property type="molecule type" value="Transcribed_RNA"/>
</dbReference>
<evidence type="ECO:0000256" key="5">
    <source>
        <dbReference type="ARBA" id="ARBA00031954"/>
    </source>
</evidence>
<name>A0A1B6FU25_9HEMI</name>
<protein>
    <recommendedName>
        <fullName evidence="3 6">Mediator of RNA polymerase II transcription subunit 20</fullName>
    </recommendedName>
    <alternativeName>
        <fullName evidence="5 6">Mediator complex subunit 20</fullName>
    </alternativeName>
</protein>
<dbReference type="GO" id="GO:0016592">
    <property type="term" value="C:mediator complex"/>
    <property type="evidence" value="ECO:0007669"/>
    <property type="project" value="InterPro"/>
</dbReference>
<gene>
    <name evidence="6" type="primary">MED20</name>
    <name evidence="7" type="ORF">g.26176</name>
</gene>
<dbReference type="Pfam" id="PF08612">
    <property type="entry name" value="Med20"/>
    <property type="match status" value="1"/>
</dbReference>
<keyword evidence="6" id="KW-0805">Transcription regulation</keyword>
<dbReference type="PANTHER" id="PTHR12465:SF0">
    <property type="entry name" value="MEDIATOR OF RNA POLYMERASE II TRANSCRIPTION SUBUNIT 20"/>
    <property type="match status" value="1"/>
</dbReference>